<gene>
    <name evidence="2" type="ORF">BCL69_102110</name>
</gene>
<feature type="domain" description="Acyltransferase 3" evidence="1">
    <location>
        <begin position="11"/>
        <end position="75"/>
    </location>
</feature>
<name>A0A5D3YCR9_9PROT</name>
<dbReference type="Pfam" id="PF01757">
    <property type="entry name" value="Acyl_transf_3"/>
    <property type="match status" value="1"/>
</dbReference>
<protein>
    <recommendedName>
        <fullName evidence="1">Acyltransferase 3 domain-containing protein</fullName>
    </recommendedName>
</protein>
<evidence type="ECO:0000259" key="1">
    <source>
        <dbReference type="Pfam" id="PF01757"/>
    </source>
</evidence>
<dbReference type="InterPro" id="IPR002656">
    <property type="entry name" value="Acyl_transf_3_dom"/>
</dbReference>
<dbReference type="Proteomes" id="UP000324176">
    <property type="component" value="Unassembled WGS sequence"/>
</dbReference>
<dbReference type="AlphaFoldDB" id="A0A5D3YCR9"/>
<reference evidence="2 3" key="1">
    <citation type="submission" date="2019-07" db="EMBL/GenBank/DDBJ databases">
        <title>Active sludge and wastewater microbial communities from Klosterneuburg, Austria.</title>
        <authorList>
            <person name="Wagner M."/>
        </authorList>
    </citation>
    <scope>NUCLEOTIDE SEQUENCE [LARGE SCALE GENOMIC DNA]</scope>
    <source>
        <strain evidence="2 3">Nm2</strain>
    </source>
</reference>
<sequence>MQAGSPRIPLIDVLKATSCLLIVSHHLAWYGPMSDYAYPLIPSLINWLSEYGRIAVQVFFVTAGFLSAKKFAPTKGYLLSLIHFISSNDVILGWSHPILLHSL</sequence>
<evidence type="ECO:0000313" key="2">
    <source>
        <dbReference type="EMBL" id="TYP88225.1"/>
    </source>
</evidence>
<evidence type="ECO:0000313" key="3">
    <source>
        <dbReference type="Proteomes" id="UP000324176"/>
    </source>
</evidence>
<organism evidence="2 3">
    <name type="scientific">Nitrosomonas communis</name>
    <dbReference type="NCBI Taxonomy" id="44574"/>
    <lineage>
        <taxon>Bacteria</taxon>
        <taxon>Pseudomonadati</taxon>
        <taxon>Pseudomonadota</taxon>
        <taxon>Betaproteobacteria</taxon>
        <taxon>Nitrosomonadales</taxon>
        <taxon>Nitrosomonadaceae</taxon>
        <taxon>Nitrosomonas</taxon>
    </lineage>
</organism>
<accession>A0A5D3YCR9</accession>
<dbReference type="GO" id="GO:0016747">
    <property type="term" value="F:acyltransferase activity, transferring groups other than amino-acyl groups"/>
    <property type="evidence" value="ECO:0007669"/>
    <property type="project" value="InterPro"/>
</dbReference>
<proteinExistence type="predicted"/>
<comment type="caution">
    <text evidence="2">The sequence shown here is derived from an EMBL/GenBank/DDBJ whole genome shotgun (WGS) entry which is preliminary data.</text>
</comment>
<dbReference type="RefSeq" id="WP_052752294.1">
    <property type="nucleotide sequence ID" value="NZ_CBDIPD010000111.1"/>
</dbReference>
<dbReference type="EMBL" id="VNHT01000021">
    <property type="protein sequence ID" value="TYP88225.1"/>
    <property type="molecule type" value="Genomic_DNA"/>
</dbReference>